<name>A0A382C768_9ZZZZ</name>
<dbReference type="EMBL" id="UINC01033142">
    <property type="protein sequence ID" value="SVB21945.1"/>
    <property type="molecule type" value="Genomic_DNA"/>
</dbReference>
<evidence type="ECO:0000313" key="1">
    <source>
        <dbReference type="EMBL" id="SVB21945.1"/>
    </source>
</evidence>
<accession>A0A382C768</accession>
<reference evidence="1" key="1">
    <citation type="submission" date="2018-05" db="EMBL/GenBank/DDBJ databases">
        <authorList>
            <person name="Lanie J.A."/>
            <person name="Ng W.-L."/>
            <person name="Kazmierczak K.M."/>
            <person name="Andrzejewski T.M."/>
            <person name="Davidsen T.M."/>
            <person name="Wayne K.J."/>
            <person name="Tettelin H."/>
            <person name="Glass J.I."/>
            <person name="Rusch D."/>
            <person name="Podicherti R."/>
            <person name="Tsui H.-C.T."/>
            <person name="Winkler M.E."/>
        </authorList>
    </citation>
    <scope>NUCLEOTIDE SEQUENCE</scope>
</reference>
<sequence length="109" mass="12231">MNCAFCVNGIVGIGADAKPCKYCMTPKRFISSLDKAIRKAVLDEKKKKEAGLKAVRQNLPDYPVFAVMEAEAAELNKKFIEMLYQTFDIKPFMDVSYNTIKKTGEIENG</sequence>
<gene>
    <name evidence="1" type="ORF">METZ01_LOCUS174799</name>
</gene>
<dbReference type="AlphaFoldDB" id="A0A382C768"/>
<organism evidence="1">
    <name type="scientific">marine metagenome</name>
    <dbReference type="NCBI Taxonomy" id="408172"/>
    <lineage>
        <taxon>unclassified sequences</taxon>
        <taxon>metagenomes</taxon>
        <taxon>ecological metagenomes</taxon>
    </lineage>
</organism>
<proteinExistence type="predicted"/>
<protein>
    <submittedName>
        <fullName evidence="1">Uncharacterized protein</fullName>
    </submittedName>
</protein>